<sequence length="2857" mass="320601">MSRQDRHQWPRPNHGYDPRAAAAAAQWYGAASMPFPDPGAAALHGINPYGFAPNPFFNNFLPQNPAALAAYQLQQQQAHHFASHAYHQAPTGNTMHRPTKPAAAAKPAPPPGNQQAVLDRAQEAARKAREELVKGGDGVTAWKVAQAVLVALKADSWDSLGVQPQDVPLLRDLFLIEGKESLQLLVQKLSCGICPKVNAFIHCYVAARKIVTVYDLEVEICKNEGVVQFEELGLGPFLQHPLVAHYFLVPADLSVVPKLCSEEIINTLLKFVDKSKKKITIEDFLNHLAEKKSVSGKEKLGVRVQSLGKAIPFFTNLGRFCRLHISLLRQAKQTEVSAAKLRANMSGSGNSSQEKDLLKNASFHTHKKALDKRFISLTNRIKELPGINKHIHFDSTDDETNSCTGSEDGKSDGNENENECSILDKKDGDKRVNSCPYPSKTEELERLGLKSEINKRQSLENSKPRDSGKKGKVSEKRKYEEIGSPSCSFKQPKKQQKLQKHEASPKCFLSIGKLENFVTTWKETCREHPVQQVLEMLANYYGRTISGKRRIRNFFSQYPGIGLLNVAVKSMGCGLLDSIYDVIQLADENDVASSPPPNTTTEVMEIEPPSKENTGCTNGAHEKSEDNMTAHGVAIDDVIRRISEYIESNSKISGDVTLQVRALNDCETWVTTQFSANQFSALGHGTFLEFLDKHCHQFRTALSSFFKEGPSNSSSLEVSVLQQQIEFLLCQAESNWLEDSDFSEDSFVMLLKKQFPTISFNIVQDKSDGGVSGFIEGQKKDIRTYSLKFSISLLEKRWSGTLPSRHGNVDELGNIVAEQSCYHTTVCSREAINCLLRAPMLSDLHLWSHWDSLFAPTLGSFVHWLLNTGPIQELACIATTDGRFIRVDSSATVDQFLEAIIHRSPLQVAVKLLSLLYIYNGSMNTPMSLLKCYAQRAIKLIVDNNNDLMNAKSENKIFMPDEPQNLSSESSTCFADQCQESSQASPGRLIRSDSLPNINNTVHLIAKFVLDCLDHLPPEFRSLAADILLAGFRVVTKNWHAVMLHEATENGQLCMLHDIGLSLGVVEWVEDCHRLCLTDEVHVQTEMHSSAKLATPASVGATHEDSNMHISSDVNMMDKRKQLFPVINDRAGIDKEDNKMLNPAGTEADVAELHTTSRSSMMEETSLEEASLVIETIRCEEFGLDQALSDTENSLLKKQHARLGRALHCLSQELYSQDSHLLLELVQNADDNTYPEDVEATLAFILQEDGIAVLNNERGFSAENIRALCDIGNSTKKGSNQGYIGNKGIGFKSVFRVTDAPEIHSNGFHVKFDITDGQIGFVLPTAVPPYSTTSFSRMLSVEDDKDAHSLWNTCILLPFRSKFRECTGMCSIVSLFSDLHPSLLLFLHRLKCIKFKNLFDDTLLIMRREILGDGIVRISHGIETLSWLVVSKRLQGTIVRHDVCTTEIAVAFTLQQTEEGDYEPYLKQQPVFAFLPLRNYGLKFILQGDFVLPSSREEVDADSAWNQWLLSEFPSLFVSAQESFCALPCFQRCPGKAVTAFLSFIPLAGEVHGFFSQLPHLILSKLRLTRCMFLDGSTVQWVYPCNTLRGWDEQTKMLFSEGLLHEHLGLGYLSKNIVISDKLSRALGIHDYGPNILLDAISSICRIDGCIESLGLEWLCAWFVNLYLTLLSHSSQNVSSARNLEDILLDKVRKIPCIPLSDGLFTSISDGRIWLPYDVASSIPECSSIPNFPALYGNLRTVSPNLLSACCKNKYLMEEVRINDLADMLQRIGVRKLSGHDIVKNHIMVSLRNGLDANVADIVIREYVSFIMVHLQSSCTSCNFERGEIVSELRKSPIFLTNHGYKSPADEPIHFSKDYGNSVDVTRLLQNVEISWIELDSSYLQHHGSQSSSFAREKWRQFFEEMGVTDFVQVVKVEKTLSQVDSILAGGLSLADVSTKQCTVYDWESPELSRILSIFSSKRCKENCVYLLEVLDRFWDDHYSAKSRIFTDATHCGENRAVESSFMKCIQSFKWIASRMDEDLHYATDLFYDCENVRSLFGSVAPYAVPQVSSSSLKKAIGFKTEVSYCDALMVLKSWITSKVPFRASMSQMCKFYTFLSEGVADAKIDIKREFMSSPSIFTPLQRPRASEVIPGRFLAPEDLYWHDPTGCSEITEDFVATKNRSMFPRKMLSAAYPNLYELFTLTCGVPKAPTTSNYVEMLLRLSTIALPSQAGNHVFCVFVRWAKCMHSESDKMNDILYLKESLQKLETTILPTSADKWVSLHPSFGLVCWVDDDELKQQFVNSNDVYFIQFGDLSSEDKQMLYGRVAALMKSLGIQALSKVVYREAIFYGTSENREKVSLICWLLPYMQRYIYKMHRDTYINFQKNDIMKISNLQVVVVDKLFHKYVLRGLESSSKKRFQCHCLLQGDTLYATQEADSHSVFLELSRIFFDGSHDLHFANFLHMIKTMAESGTHAEQIETFIVNNQNVPELPEHEAIWSFSSLSAAKHGSANQGGADTQGVDFQPVHEFSIPNHQKAQVMVSSWPLNYWRTAPVFRTPLINQHASMQEAKVNDAGPSSNLNMPAMYGHTEDSLLSADLERDWIIEENPRTETTLFGDSSSEILDEPQMVMSAEPFHAPAYLNLEAGNSSPTVHVELTNSDEKLANLAEDKNRRLSDASQLRTGSNPMVDVELTNFDEKLANLAEGKNRRLSDASQLRTGSNPMVDVELTNFDEKLANLAEDKNQRLSDANQLRTGRLGEELVEKYLAKQLGSNNVRWVNNRIETGLPYDIVITHPEGFTEYVEVKTTVSSRKDWFDVSAREWQFALEKGDSFSIARVILGTKKASIEMLKNPHKLCKQKALRLALLISRSAAT</sequence>
<feature type="region of interest" description="Disordered" evidence="2">
    <location>
        <begin position="391"/>
        <end position="495"/>
    </location>
</feature>
<dbReference type="FunFam" id="3.30.565.10:FF:000105">
    <property type="entry name" value="Histidine kinase-DNA gyrase B-and HSP90-like ATPase family protein"/>
    <property type="match status" value="1"/>
</dbReference>
<reference evidence="4" key="1">
    <citation type="journal article" date="2018" name="Nat. Genet.">
        <title>Extensive intraspecific gene order and gene structural variations between Mo17 and other maize genomes.</title>
        <authorList>
            <person name="Sun S."/>
            <person name="Zhou Y."/>
            <person name="Chen J."/>
            <person name="Shi J."/>
            <person name="Zhao H."/>
            <person name="Zhao H."/>
            <person name="Song W."/>
            <person name="Zhang M."/>
            <person name="Cui Y."/>
            <person name="Dong X."/>
            <person name="Liu H."/>
            <person name="Ma X."/>
            <person name="Jiao Y."/>
            <person name="Wang B."/>
            <person name="Wei X."/>
            <person name="Stein J.C."/>
            <person name="Glaubitz J.C."/>
            <person name="Lu F."/>
            <person name="Yu G."/>
            <person name="Liang C."/>
            <person name="Fengler K."/>
            <person name="Li B."/>
            <person name="Rafalski A."/>
            <person name="Schnable P.S."/>
            <person name="Ware D.H."/>
            <person name="Buckler E.S."/>
            <person name="Lai J."/>
        </authorList>
    </citation>
    <scope>NUCLEOTIDE SEQUENCE [LARGE SCALE GENOMIC DNA]</scope>
    <source>
        <tissue evidence="4">Seedling</tissue>
    </source>
</reference>
<comment type="subunit">
    <text evidence="1">Homodimer.</text>
</comment>
<dbReference type="EMBL" id="NCVQ01000001">
    <property type="protein sequence ID" value="PWZ55233.1"/>
    <property type="molecule type" value="Genomic_DNA"/>
</dbReference>
<name>A0A317Y9N9_MAIZE</name>
<dbReference type="Gene3D" id="3.30.565.10">
    <property type="entry name" value="Histidine kinase-like ATPase, C-terminal domain"/>
    <property type="match status" value="1"/>
</dbReference>
<feature type="region of interest" description="Disordered" evidence="2">
    <location>
        <begin position="591"/>
        <end position="625"/>
    </location>
</feature>
<dbReference type="NCBIfam" id="NF047352">
    <property type="entry name" value="P_loop_sacsin"/>
    <property type="match status" value="1"/>
</dbReference>
<dbReference type="ExpressionAtlas" id="A0A317Y9N9">
    <property type="expression patterns" value="baseline and differential"/>
</dbReference>
<dbReference type="Pfam" id="PF13020">
    <property type="entry name" value="NOV_C"/>
    <property type="match status" value="1"/>
</dbReference>
<evidence type="ECO:0000259" key="3">
    <source>
        <dbReference type="Pfam" id="PF13020"/>
    </source>
</evidence>
<dbReference type="InterPro" id="IPR052957">
    <property type="entry name" value="Auxin_embryo_med"/>
</dbReference>
<dbReference type="Proteomes" id="UP000251960">
    <property type="component" value="Chromosome 1"/>
</dbReference>
<feature type="region of interest" description="Disordered" evidence="2">
    <location>
        <begin position="92"/>
        <end position="115"/>
    </location>
</feature>
<dbReference type="PANTHER" id="PTHR32387">
    <property type="entry name" value="WU:FJ29H11"/>
    <property type="match status" value="1"/>
</dbReference>
<dbReference type="InterPro" id="IPR036890">
    <property type="entry name" value="HATPase_C_sf"/>
</dbReference>
<feature type="domain" description="Protein NO VEIN C-terminal" evidence="3">
    <location>
        <begin position="2742"/>
        <end position="2828"/>
    </location>
</feature>
<feature type="compositionally biased region" description="Basic and acidic residues" evidence="2">
    <location>
        <begin position="440"/>
        <end position="481"/>
    </location>
</feature>
<protein>
    <recommendedName>
        <fullName evidence="3">Protein NO VEIN C-terminal domain-containing protein</fullName>
    </recommendedName>
</protein>
<evidence type="ECO:0000313" key="4">
    <source>
        <dbReference type="EMBL" id="PWZ55233.1"/>
    </source>
</evidence>
<comment type="caution">
    <text evidence="4">The sequence shown here is derived from an EMBL/GenBank/DDBJ whole genome shotgun (WGS) entry which is preliminary data.</text>
</comment>
<organism evidence="4">
    <name type="scientific">Zea mays</name>
    <name type="common">Maize</name>
    <dbReference type="NCBI Taxonomy" id="4577"/>
    <lineage>
        <taxon>Eukaryota</taxon>
        <taxon>Viridiplantae</taxon>
        <taxon>Streptophyta</taxon>
        <taxon>Embryophyta</taxon>
        <taxon>Tracheophyta</taxon>
        <taxon>Spermatophyta</taxon>
        <taxon>Magnoliopsida</taxon>
        <taxon>Liliopsida</taxon>
        <taxon>Poales</taxon>
        <taxon>Poaceae</taxon>
        <taxon>PACMAD clade</taxon>
        <taxon>Panicoideae</taxon>
        <taxon>Andropogonodae</taxon>
        <taxon>Andropogoneae</taxon>
        <taxon>Tripsacinae</taxon>
        <taxon>Zea</taxon>
    </lineage>
</organism>
<feature type="compositionally biased region" description="Basic and acidic residues" evidence="2">
    <location>
        <begin position="422"/>
        <end position="432"/>
    </location>
</feature>
<evidence type="ECO:0000256" key="1">
    <source>
        <dbReference type="ARBA" id="ARBA00011738"/>
    </source>
</evidence>
<accession>A0A317Y9N9</accession>
<dbReference type="InterPro" id="IPR024975">
    <property type="entry name" value="NOV_C"/>
</dbReference>
<dbReference type="PANTHER" id="PTHR32387:SF0">
    <property type="entry name" value="PROTEIN NO VEIN"/>
    <property type="match status" value="1"/>
</dbReference>
<dbReference type="SUPFAM" id="SSF55874">
    <property type="entry name" value="ATPase domain of HSP90 chaperone/DNA topoisomerase II/histidine kinase"/>
    <property type="match status" value="1"/>
</dbReference>
<evidence type="ECO:0000256" key="2">
    <source>
        <dbReference type="SAM" id="MobiDB-lite"/>
    </source>
</evidence>
<proteinExistence type="predicted"/>
<gene>
    <name evidence="4" type="ORF">Zm00014a_029746</name>
</gene>